<proteinExistence type="predicted"/>
<dbReference type="EMBL" id="JYNU01000057">
    <property type="protein sequence ID" value="KMO69182.1"/>
    <property type="molecule type" value="Genomic_DNA"/>
</dbReference>
<dbReference type="Proteomes" id="UP000036313">
    <property type="component" value="Unassembled WGS sequence"/>
</dbReference>
<accession>A0A0J6VHW3</accession>
<protein>
    <submittedName>
        <fullName evidence="1">Uncharacterized protein</fullName>
    </submittedName>
</protein>
<comment type="caution">
    <text evidence="1">The sequence shown here is derived from an EMBL/GenBank/DDBJ whole genome shotgun (WGS) entry which is preliminary data.</text>
</comment>
<evidence type="ECO:0000313" key="1">
    <source>
        <dbReference type="EMBL" id="KMO69182.1"/>
    </source>
</evidence>
<evidence type="ECO:0000313" key="2">
    <source>
        <dbReference type="Proteomes" id="UP000036313"/>
    </source>
</evidence>
<reference evidence="1 2" key="1">
    <citation type="journal article" date="2015" name="Genome Biol. Evol.">
        <title>Characterization of Three Mycobacterium spp. with Potential Use in Bioremediation by Genome Sequencing and Comparative Genomics.</title>
        <authorList>
            <person name="Das S."/>
            <person name="Pettersson B.M."/>
            <person name="Behra P.R."/>
            <person name="Ramesh M."/>
            <person name="Dasgupta S."/>
            <person name="Bhattacharya A."/>
            <person name="Kirsebom L.A."/>
        </authorList>
    </citation>
    <scope>NUCLEOTIDE SEQUENCE [LARGE SCALE GENOMIC DNA]</scope>
    <source>
        <strain evidence="1 2">DSM 44075</strain>
    </source>
</reference>
<dbReference type="RefSeq" id="WP_048424767.1">
    <property type="nucleotide sequence ID" value="NZ_JYNU01000057.1"/>
</dbReference>
<sequence length="208" mass="22494">MTATPGELTGTERAVLLVLMARARPVPNSELAALGPALDKPGRQKLNRLGLIDSERVGNRYVHELTDRGWRLCRELLDAPPPARATGPAKALQTILAELGRYLETAHLSLADVFGETAAPPNTPSVEDRIRAVYAELAPRPGGWVPLRRLRAELDAPRDAVDAALATLHRTPGVSVIPEENQKQLSDEDRAAAVLIGDRPKHLIAIEA</sequence>
<dbReference type="PATRIC" id="fig|1807.14.peg.4639"/>
<name>A0A0J6VHW3_9MYCO</name>
<gene>
    <name evidence="1" type="ORF">MOBUDSM44075_04606</name>
</gene>
<organism evidence="1 2">
    <name type="scientific">Mycolicibacterium obuense</name>
    <dbReference type="NCBI Taxonomy" id="1807"/>
    <lineage>
        <taxon>Bacteria</taxon>
        <taxon>Bacillati</taxon>
        <taxon>Actinomycetota</taxon>
        <taxon>Actinomycetes</taxon>
        <taxon>Mycobacteriales</taxon>
        <taxon>Mycobacteriaceae</taxon>
        <taxon>Mycolicibacterium</taxon>
    </lineage>
</organism>
<dbReference type="AlphaFoldDB" id="A0A0J6VHW3"/>